<dbReference type="SUPFAM" id="SSF140566">
    <property type="entry name" value="FlgN-like"/>
    <property type="match status" value="1"/>
</dbReference>
<keyword evidence="2" id="KW-0966">Cell projection</keyword>
<keyword evidence="3" id="KW-1185">Reference proteome</keyword>
<dbReference type="RefSeq" id="WP_379915973.1">
    <property type="nucleotide sequence ID" value="NZ_JBHUDD010000059.1"/>
</dbReference>
<evidence type="ECO:0000256" key="1">
    <source>
        <dbReference type="SAM" id="MobiDB-lite"/>
    </source>
</evidence>
<keyword evidence="2" id="KW-0282">Flagellum</keyword>
<dbReference type="InterPro" id="IPR036679">
    <property type="entry name" value="FlgN-like_sf"/>
</dbReference>
<organism evidence="2 3">
    <name type="scientific">Lacimonas salitolerans</name>
    <dbReference type="NCBI Taxonomy" id="1323750"/>
    <lineage>
        <taxon>Bacteria</taxon>
        <taxon>Pseudomonadati</taxon>
        <taxon>Pseudomonadota</taxon>
        <taxon>Alphaproteobacteria</taxon>
        <taxon>Rhodobacterales</taxon>
        <taxon>Paracoccaceae</taxon>
        <taxon>Lacimonas</taxon>
    </lineage>
</organism>
<dbReference type="Gene3D" id="1.20.58.300">
    <property type="entry name" value="FlgN-like"/>
    <property type="match status" value="1"/>
</dbReference>
<dbReference type="EMBL" id="JBHUDD010000059">
    <property type="protein sequence ID" value="MFD1510118.1"/>
    <property type="molecule type" value="Genomic_DNA"/>
</dbReference>
<proteinExistence type="predicted"/>
<gene>
    <name evidence="2" type="ORF">ACFTOW_11975</name>
</gene>
<keyword evidence="2" id="KW-0969">Cilium</keyword>
<reference evidence="3" key="1">
    <citation type="journal article" date="2019" name="Int. J. Syst. Evol. Microbiol.">
        <title>The Global Catalogue of Microorganisms (GCM) 10K type strain sequencing project: providing services to taxonomists for standard genome sequencing and annotation.</title>
        <authorList>
            <consortium name="The Broad Institute Genomics Platform"/>
            <consortium name="The Broad Institute Genome Sequencing Center for Infectious Disease"/>
            <person name="Wu L."/>
            <person name="Ma J."/>
        </authorList>
    </citation>
    <scope>NUCLEOTIDE SEQUENCE [LARGE SCALE GENOMIC DNA]</scope>
    <source>
        <strain evidence="3">CGMCC 1.12477</strain>
    </source>
</reference>
<dbReference type="Proteomes" id="UP001597186">
    <property type="component" value="Unassembled WGS sequence"/>
</dbReference>
<name>A0ABW4EJF5_9RHOB</name>
<accession>A0ABW4EJF5</accession>
<protein>
    <submittedName>
        <fullName evidence="2">Flagellar biosynthesis protein FlgN</fullName>
    </submittedName>
</protein>
<evidence type="ECO:0000313" key="3">
    <source>
        <dbReference type="Proteomes" id="UP001597186"/>
    </source>
</evidence>
<feature type="region of interest" description="Disordered" evidence="1">
    <location>
        <begin position="96"/>
        <end position="116"/>
    </location>
</feature>
<comment type="caution">
    <text evidence="2">The sequence shown here is derived from an EMBL/GenBank/DDBJ whole genome shotgun (WGS) entry which is preliminary data.</text>
</comment>
<evidence type="ECO:0000313" key="2">
    <source>
        <dbReference type="EMBL" id="MFD1510118.1"/>
    </source>
</evidence>
<sequence>MTDDAQNMICDALEDLLDRERAALLAGDIEGLGRLADEKERLLTQVSGHEHTRLDGLQAKAARNQELLNSALEGIRAVASRLQALRDVRNTLNTYDQSGRRQSIEGLTRPQVERRA</sequence>